<protein>
    <submittedName>
        <fullName evidence="5">Por secretion system C-terminal sorting domain-containing protein</fullName>
    </submittedName>
</protein>
<proteinExistence type="predicted"/>
<dbReference type="Pfam" id="PF18962">
    <property type="entry name" value="Por_Secre_tail"/>
    <property type="match status" value="1"/>
</dbReference>
<name>A0A1T5DPF9_9FLAO</name>
<keyword evidence="6" id="KW-1185">Reference proteome</keyword>
<dbReference type="InterPro" id="IPR026444">
    <property type="entry name" value="Secre_tail"/>
</dbReference>
<dbReference type="OrthoDB" id="951108at2"/>
<accession>A0A1T5DPF9</accession>
<dbReference type="InterPro" id="IPR013783">
    <property type="entry name" value="Ig-like_fold"/>
</dbReference>
<reference evidence="5 6" key="1">
    <citation type="submission" date="2017-02" db="EMBL/GenBank/DDBJ databases">
        <authorList>
            <person name="Peterson S.W."/>
        </authorList>
    </citation>
    <scope>NUCLEOTIDE SEQUENCE [LARGE SCALE GENOMIC DNA]</scope>
    <source>
        <strain evidence="5 6">DSM 22323</strain>
    </source>
</reference>
<dbReference type="EMBL" id="FUYZ01000002">
    <property type="protein sequence ID" value="SKB73599.1"/>
    <property type="molecule type" value="Genomic_DNA"/>
</dbReference>
<dbReference type="Gene3D" id="2.60.40.10">
    <property type="entry name" value="Immunoglobulins"/>
    <property type="match status" value="1"/>
</dbReference>
<evidence type="ECO:0000259" key="4">
    <source>
        <dbReference type="Pfam" id="PF20009"/>
    </source>
</evidence>
<dbReference type="AlphaFoldDB" id="A0A1T5DPF9"/>
<dbReference type="STRING" id="619805.SAMN05660477_00905"/>
<keyword evidence="1 2" id="KW-0732">Signal</keyword>
<organism evidence="5 6">
    <name type="scientific">Soonwooa buanensis</name>
    <dbReference type="NCBI Taxonomy" id="619805"/>
    <lineage>
        <taxon>Bacteria</taxon>
        <taxon>Pseudomonadati</taxon>
        <taxon>Bacteroidota</taxon>
        <taxon>Flavobacteriia</taxon>
        <taxon>Flavobacteriales</taxon>
        <taxon>Weeksellaceae</taxon>
        <taxon>Chryseobacterium group</taxon>
        <taxon>Soonwooa</taxon>
    </lineage>
</organism>
<feature type="signal peptide" evidence="2">
    <location>
        <begin position="1"/>
        <end position="18"/>
    </location>
</feature>
<dbReference type="Proteomes" id="UP000191112">
    <property type="component" value="Unassembled WGS sequence"/>
</dbReference>
<evidence type="ECO:0000259" key="3">
    <source>
        <dbReference type="Pfam" id="PF18962"/>
    </source>
</evidence>
<evidence type="ECO:0000256" key="2">
    <source>
        <dbReference type="SAM" id="SignalP"/>
    </source>
</evidence>
<dbReference type="Pfam" id="PF20009">
    <property type="entry name" value="GEVED"/>
    <property type="match status" value="1"/>
</dbReference>
<dbReference type="RefSeq" id="WP_079666178.1">
    <property type="nucleotide sequence ID" value="NZ_FUYZ01000002.1"/>
</dbReference>
<evidence type="ECO:0000313" key="6">
    <source>
        <dbReference type="Proteomes" id="UP000191112"/>
    </source>
</evidence>
<feature type="domain" description="GEVED" evidence="4">
    <location>
        <begin position="355"/>
        <end position="441"/>
    </location>
</feature>
<dbReference type="InterPro" id="IPR045474">
    <property type="entry name" value="GEVED"/>
</dbReference>
<dbReference type="NCBIfam" id="TIGR04183">
    <property type="entry name" value="Por_Secre_tail"/>
    <property type="match status" value="1"/>
</dbReference>
<gene>
    <name evidence="5" type="ORF">SAMN05660477_00905</name>
</gene>
<feature type="chain" id="PRO_5013273217" evidence="2">
    <location>
        <begin position="19"/>
        <end position="526"/>
    </location>
</feature>
<feature type="domain" description="Secretion system C-terminal sorting" evidence="3">
    <location>
        <begin position="458"/>
        <end position="524"/>
    </location>
</feature>
<sequence>MKKILLSCFLVASCFSQAQVMALESFEGTISSAYSLSGGINPNVYTLSPTSCDGIKAVGGFLDGSSDAVSKTMDLVYTKPANVTSNGDNITVSISLITIKDPEDTTAAIGGVITLDYSIDNGVTYTNFTTKNLNPAGDGCTEVAGTIPALPNVQNLKIRVRTVATSGAQYKFANFFDSFNIIQNTTVPPTCTNVDVPANGATNVSLRPTLSWPASQGAFAYLLSLGTTPGDDDILSESVNTNYFNVGKKMTLPADTKIYAQVISVNNVGATPSCEDMYFTTGANQAAPYCGPLIGEATYPITNVNFAGINNSSSANINTGEAHEFFLNTKATVKKGSTYPITLSGTGEGNNRFGYTVYIDWNQNGSFLDAGEAYFKTSDFAGGSGATVTVNKNIAVPATAKLGDTRMRVKYNFNASATETGDELSSCLDMTYGQTEDYTVTVINDLATNEANKTFAIVYPNPFSDVLKISDAKNVASIIITDISGRTVKTLAPASELKLDDLKKGVYLVTVKLNNGTSTTTKVIKE</sequence>
<evidence type="ECO:0000256" key="1">
    <source>
        <dbReference type="ARBA" id="ARBA00022729"/>
    </source>
</evidence>
<evidence type="ECO:0000313" key="5">
    <source>
        <dbReference type="EMBL" id="SKB73599.1"/>
    </source>
</evidence>